<dbReference type="RefSeq" id="WP_019963410.1">
    <property type="nucleotide sequence ID" value="NZ_UGSK01000001.1"/>
</dbReference>
<keyword evidence="1" id="KW-0732">Signal</keyword>
<sequence length="166" mass="17213">MPRITHSLAALALAPLAGLAVLLPAALAAAEGVSVPVDQSKVFRIEQPASTVIVGNPVFAAVTMHDRHTVVVTGKSAGTTNLIILDANSQPIIDEPLFVTAGSQNTVTVTRKDTRFSYSCAPNCDAIPVPGDGKEAFSTAAEQITQRDQMALQAAGKEAAGQPVQR</sequence>
<evidence type="ECO:0000256" key="1">
    <source>
        <dbReference type="SAM" id="SignalP"/>
    </source>
</evidence>
<evidence type="ECO:0000259" key="2">
    <source>
        <dbReference type="Pfam" id="PF13629"/>
    </source>
</evidence>
<evidence type="ECO:0000313" key="3">
    <source>
        <dbReference type="EMBL" id="SUA99634.1"/>
    </source>
</evidence>
<name>A0A378ZR02_9HYPH</name>
<dbReference type="AlphaFoldDB" id="A0A378ZR02"/>
<protein>
    <submittedName>
        <fullName evidence="3">Flp pilus assembly protein, secretin CpaC</fullName>
    </submittedName>
</protein>
<gene>
    <name evidence="3" type="ORF">NCTC13350_00534</name>
</gene>
<feature type="domain" description="Pilus formation protein N-terminal" evidence="2">
    <location>
        <begin position="30"/>
        <end position="97"/>
    </location>
</feature>
<evidence type="ECO:0000313" key="4">
    <source>
        <dbReference type="Proteomes" id="UP000255000"/>
    </source>
</evidence>
<accession>A0A378ZR02</accession>
<feature type="signal peptide" evidence="1">
    <location>
        <begin position="1"/>
        <end position="28"/>
    </location>
</feature>
<feature type="chain" id="PRO_5016845715" evidence="1">
    <location>
        <begin position="29"/>
        <end position="166"/>
    </location>
</feature>
<dbReference type="EMBL" id="UGSK01000001">
    <property type="protein sequence ID" value="SUA99634.1"/>
    <property type="molecule type" value="Genomic_DNA"/>
</dbReference>
<dbReference type="InterPro" id="IPR032789">
    <property type="entry name" value="T2SS-T3SS_pil_N"/>
</dbReference>
<proteinExistence type="predicted"/>
<dbReference type="OrthoDB" id="9815749at2"/>
<organism evidence="3 4">
    <name type="scientific">Pannonibacter phragmitetus</name>
    <dbReference type="NCBI Taxonomy" id="121719"/>
    <lineage>
        <taxon>Bacteria</taxon>
        <taxon>Pseudomonadati</taxon>
        <taxon>Pseudomonadota</taxon>
        <taxon>Alphaproteobacteria</taxon>
        <taxon>Hyphomicrobiales</taxon>
        <taxon>Stappiaceae</taxon>
        <taxon>Pannonibacter</taxon>
    </lineage>
</organism>
<reference evidence="3 4" key="1">
    <citation type="submission" date="2018-06" db="EMBL/GenBank/DDBJ databases">
        <authorList>
            <consortium name="Pathogen Informatics"/>
            <person name="Doyle S."/>
        </authorList>
    </citation>
    <scope>NUCLEOTIDE SEQUENCE [LARGE SCALE GENOMIC DNA]</scope>
    <source>
        <strain evidence="3 4">NCTC13350</strain>
    </source>
</reference>
<dbReference type="Pfam" id="PF13629">
    <property type="entry name" value="T2SS-T3SS_pil_N"/>
    <property type="match status" value="1"/>
</dbReference>
<dbReference type="Proteomes" id="UP000255000">
    <property type="component" value="Unassembled WGS sequence"/>
</dbReference>